<sequence length="853" mass="99781">MDEIYDTSHLPPNILTYSNDNFYNFVREFLGDVESDILKIQCLKNARLLLRTPNVFSLFDLDCVDLLELKKRACFILKNNSYVVRPGIIYNIEYLINIFKYRMNQQVNNNINQPDKYTTPTIHQALTALANNVPKTMFKEPFLHLFLQNILNNFGKSRNKYEYNECSLRFASSLFILAGKNTYEFLRINLPGSLPSITTAEKYNKNNNTRMRECEFRFDSLTSHFNSINSSYVYISEDCSGIISKVCYDNETNSFIGFSSPLHNGVPSINYFQTDDFYQLQQWFKEVDKSTLINIHMVEPIISTTTLTSMTKSRPFLLSAYGSNNKVTSIDIIRRWLFIYNRLKLNNINVVGFSTDCDAKYLKSMRLSTGFFAKLPNIDLLTNNNDLFSIDIPSSWTWFFMRNRQLFFCMQDGIHLATKLRNRMLSKHSTMFMGNYSIDVKHINHLIENNSKLEHNLVKSDIYPRDRQNFASCLKISSNSVLDLLEQNNSAQATHCYLNLLNSIIQAYIHKTTTVSKRLYYGWMSAFLCRFWWTWIQLNKFGNTNLSKKVNKQKYFITKATYFSIELNIHCLTFIVLLVLDQQLPRHALNIYLFSSQSCESIFRDARALTGTFSSITNFSVKQFIKKAEKISILNSIKSQEERSNNNNDYSIRFPIHHKNRSFDQLNSSKCSDDDINKLTLEKIEIIIFNAYNDMKILINKLKMSKLIEQNNIKDINELSLFVNEYFANNSRTTDYSNIDTEEEEEEEESDEEDGKDDSANDESSTESFSDEYEETDNENDYLMKATTVKEEFRGMRIYDEIKESNKKSYFCVEIDDKCKYIHKQTACWLLTNNKNQLPSDRLLRVQLTSKQK</sequence>
<accession>A0A8S2L445</accession>
<evidence type="ECO:0000313" key="2">
    <source>
        <dbReference type="EMBL" id="CAF1115379.1"/>
    </source>
</evidence>
<evidence type="ECO:0000256" key="1">
    <source>
        <dbReference type="SAM" id="MobiDB-lite"/>
    </source>
</evidence>
<reference evidence="3" key="1">
    <citation type="submission" date="2021-02" db="EMBL/GenBank/DDBJ databases">
        <authorList>
            <person name="Nowell W R."/>
        </authorList>
    </citation>
    <scope>NUCLEOTIDE SEQUENCE</scope>
</reference>
<gene>
    <name evidence="2" type="ORF">OVA965_LOCUS19931</name>
    <name evidence="3" type="ORF">TMI583_LOCUS20154</name>
</gene>
<organism evidence="3 4">
    <name type="scientific">Didymodactylos carnosus</name>
    <dbReference type="NCBI Taxonomy" id="1234261"/>
    <lineage>
        <taxon>Eukaryota</taxon>
        <taxon>Metazoa</taxon>
        <taxon>Spiralia</taxon>
        <taxon>Gnathifera</taxon>
        <taxon>Rotifera</taxon>
        <taxon>Eurotatoria</taxon>
        <taxon>Bdelloidea</taxon>
        <taxon>Philodinida</taxon>
        <taxon>Philodinidae</taxon>
        <taxon>Didymodactylos</taxon>
    </lineage>
</organism>
<dbReference type="Proteomes" id="UP000677228">
    <property type="component" value="Unassembled WGS sequence"/>
</dbReference>
<dbReference type="Proteomes" id="UP000682733">
    <property type="component" value="Unassembled WGS sequence"/>
</dbReference>
<proteinExistence type="predicted"/>
<protein>
    <submittedName>
        <fullName evidence="3">Uncharacterized protein</fullName>
    </submittedName>
</protein>
<name>A0A8S2L445_9BILA</name>
<evidence type="ECO:0000313" key="3">
    <source>
        <dbReference type="EMBL" id="CAF3885463.1"/>
    </source>
</evidence>
<feature type="region of interest" description="Disordered" evidence="1">
    <location>
        <begin position="734"/>
        <end position="782"/>
    </location>
</feature>
<evidence type="ECO:0000313" key="4">
    <source>
        <dbReference type="Proteomes" id="UP000682733"/>
    </source>
</evidence>
<dbReference type="EMBL" id="CAJOBA010014851">
    <property type="protein sequence ID" value="CAF3885463.1"/>
    <property type="molecule type" value="Genomic_DNA"/>
</dbReference>
<comment type="caution">
    <text evidence="3">The sequence shown here is derived from an EMBL/GenBank/DDBJ whole genome shotgun (WGS) entry which is preliminary data.</text>
</comment>
<dbReference type="AlphaFoldDB" id="A0A8S2L445"/>
<feature type="compositionally biased region" description="Acidic residues" evidence="1">
    <location>
        <begin position="740"/>
        <end position="780"/>
    </location>
</feature>
<dbReference type="EMBL" id="CAJNOK010010419">
    <property type="protein sequence ID" value="CAF1115379.1"/>
    <property type="molecule type" value="Genomic_DNA"/>
</dbReference>